<keyword evidence="5" id="KW-0479">Metal-binding</keyword>
<proteinExistence type="inferred from homology"/>
<accession>A0A151MBQ9</accession>
<protein>
    <submittedName>
        <fullName evidence="12">Gamma-butyrobetaine dioxygenase isoform B</fullName>
    </submittedName>
</protein>
<evidence type="ECO:0000256" key="8">
    <source>
        <dbReference type="ARBA" id="ARBA00023002"/>
    </source>
</evidence>
<dbReference type="Pfam" id="PF02668">
    <property type="entry name" value="TauD"/>
    <property type="match status" value="1"/>
</dbReference>
<dbReference type="STRING" id="8496.A0A151MBQ9"/>
<comment type="pathway">
    <text evidence="3">Amine and polyamine biosynthesis; carnitine biosynthesis.</text>
</comment>
<dbReference type="GO" id="GO:0045329">
    <property type="term" value="P:carnitine biosynthetic process"/>
    <property type="evidence" value="ECO:0007669"/>
    <property type="project" value="UniProtKB-UniPathway"/>
</dbReference>
<evidence type="ECO:0000256" key="9">
    <source>
        <dbReference type="ARBA" id="ARBA00023004"/>
    </source>
</evidence>
<dbReference type="SUPFAM" id="SSF51197">
    <property type="entry name" value="Clavaminate synthase-like"/>
    <property type="match status" value="1"/>
</dbReference>
<evidence type="ECO:0000256" key="1">
    <source>
        <dbReference type="ARBA" id="ARBA00001954"/>
    </source>
</evidence>
<dbReference type="InterPro" id="IPR003819">
    <property type="entry name" value="TauD/TfdA-like"/>
</dbReference>
<evidence type="ECO:0000313" key="12">
    <source>
        <dbReference type="EMBL" id="KYO21932.1"/>
    </source>
</evidence>
<dbReference type="Proteomes" id="UP000050525">
    <property type="component" value="Unassembled WGS sequence"/>
</dbReference>
<evidence type="ECO:0000259" key="11">
    <source>
        <dbReference type="Pfam" id="PF02668"/>
    </source>
</evidence>
<dbReference type="PANTHER" id="PTHR10696">
    <property type="entry name" value="GAMMA-BUTYROBETAINE HYDROXYLASE-RELATED"/>
    <property type="match status" value="1"/>
</dbReference>
<dbReference type="CDD" id="cd00250">
    <property type="entry name" value="CAS_like"/>
    <property type="match status" value="1"/>
</dbReference>
<evidence type="ECO:0000256" key="2">
    <source>
        <dbReference type="ARBA" id="ARBA00001961"/>
    </source>
</evidence>
<evidence type="ECO:0000313" key="13">
    <source>
        <dbReference type="Proteomes" id="UP000050525"/>
    </source>
</evidence>
<dbReference type="GO" id="GO:0008336">
    <property type="term" value="F:gamma-butyrobetaine dioxygenase activity"/>
    <property type="evidence" value="ECO:0007669"/>
    <property type="project" value="TreeGrafter"/>
</dbReference>
<comment type="cofactor">
    <cofactor evidence="1">
        <name>Fe(2+)</name>
        <dbReference type="ChEBI" id="CHEBI:29033"/>
    </cofactor>
</comment>
<name>A0A151MBQ9_ALLMI</name>
<dbReference type="EMBL" id="AKHW03006283">
    <property type="protein sequence ID" value="KYO21932.1"/>
    <property type="molecule type" value="Genomic_DNA"/>
</dbReference>
<dbReference type="PANTHER" id="PTHR10696:SF33">
    <property type="entry name" value="GAMMA-BUTYROBETAINE DIOXYGENASE"/>
    <property type="match status" value="1"/>
</dbReference>
<gene>
    <name evidence="12" type="primary">BBOX1</name>
    <name evidence="12" type="ORF">Y1Q_0000586</name>
</gene>
<dbReference type="InterPro" id="IPR050411">
    <property type="entry name" value="AlphaKG_dependent_hydroxylases"/>
</dbReference>
<feature type="domain" description="TauD/TfdA-like" evidence="11">
    <location>
        <begin position="273"/>
        <end position="518"/>
    </location>
</feature>
<evidence type="ECO:0000256" key="10">
    <source>
        <dbReference type="SAM" id="MobiDB-lite"/>
    </source>
</evidence>
<keyword evidence="13" id="KW-1185">Reference proteome</keyword>
<dbReference type="GO" id="GO:0046872">
    <property type="term" value="F:metal ion binding"/>
    <property type="evidence" value="ECO:0007669"/>
    <property type="project" value="UniProtKB-KW"/>
</dbReference>
<feature type="compositionally biased region" description="Pro residues" evidence="10">
    <location>
        <begin position="41"/>
        <end position="57"/>
    </location>
</feature>
<dbReference type="UniPathway" id="UPA00118"/>
<dbReference type="InterPro" id="IPR042098">
    <property type="entry name" value="TauD-like_sf"/>
</dbReference>
<dbReference type="AlphaFoldDB" id="A0A151MBQ9"/>
<comment type="caution">
    <text evidence="12">The sequence shown here is derived from an EMBL/GenBank/DDBJ whole genome shotgun (WGS) entry which is preliminary data.</text>
</comment>
<keyword evidence="8" id="KW-0560">Oxidoreductase</keyword>
<comment type="similarity">
    <text evidence="4">Belongs to the gamma-BBH/TMLD family.</text>
</comment>
<sequence length="536" mass="60665">MRVRLLEPLKISSKGSRESKWCLCAKRNHKEPQQEEEQGPPWLPSNPPLIPTAPPPFASGSPITPFRSSLCPHHSRQVPPLPPTAPLRSLHAPTAPISPGGGRRGARRERGGSPGPAVKIPQRHSSFEDCIRLIKMWTAVVNCLLRSKVYQDCPRVSLLIQKSRNIITRSSPLQYSAGVVQAAQPFNMNARIQKVEALDANHFVSRKLPLEDLDVEIGVKDITLTDRKKVYIIWPNEHTSEFEAEWLKKRCFSEQARAKMREELFVPEHEYWGSDLQFPEMSFEDVLSSDESAYTWLSTLKKVGIVMLTGAATRQGELVKLGKRIGFLRLTFYGPTWQVQDKMDANNVAYTTGKLNFHTDYPVLQHPPGVQFLHCIKQTTAGGESEVVDGFHVSRKLKQQNPQAFQILSSTLVDFTDVGVDYCDFSMQSKQKIIQINDRGEMDRINYNNATRDTVFDISAEKVQPFYAALKEFVNLLNSTEHKVTYKMKPGDIVTFDNWRVLHGRGSYQSEKEIARHLEDQLLSSFGSASRLHSCL</sequence>
<keyword evidence="7 12" id="KW-0223">Dioxygenase</keyword>
<dbReference type="InterPro" id="IPR038492">
    <property type="entry name" value="GBBH-like_N_sf"/>
</dbReference>
<reference evidence="12 13" key="1">
    <citation type="journal article" date="2012" name="Genome Biol.">
        <title>Sequencing three crocodilian genomes to illuminate the evolution of archosaurs and amniotes.</title>
        <authorList>
            <person name="St John J.A."/>
            <person name="Braun E.L."/>
            <person name="Isberg S.R."/>
            <person name="Miles L.G."/>
            <person name="Chong A.Y."/>
            <person name="Gongora J."/>
            <person name="Dalzell P."/>
            <person name="Moran C."/>
            <person name="Bed'hom B."/>
            <person name="Abzhanov A."/>
            <person name="Burgess S.C."/>
            <person name="Cooksey A.M."/>
            <person name="Castoe T.A."/>
            <person name="Crawford N.G."/>
            <person name="Densmore L.D."/>
            <person name="Drew J.C."/>
            <person name="Edwards S.V."/>
            <person name="Faircloth B.C."/>
            <person name="Fujita M.K."/>
            <person name="Greenwold M.J."/>
            <person name="Hoffmann F.G."/>
            <person name="Howard J.M."/>
            <person name="Iguchi T."/>
            <person name="Janes D.E."/>
            <person name="Khan S.Y."/>
            <person name="Kohno S."/>
            <person name="de Koning A.J."/>
            <person name="Lance S.L."/>
            <person name="McCarthy F.M."/>
            <person name="McCormack J.E."/>
            <person name="Merchant M.E."/>
            <person name="Peterson D.G."/>
            <person name="Pollock D.D."/>
            <person name="Pourmand N."/>
            <person name="Raney B.J."/>
            <person name="Roessler K.A."/>
            <person name="Sanford J.R."/>
            <person name="Sawyer R.H."/>
            <person name="Schmidt C.J."/>
            <person name="Triplett E.W."/>
            <person name="Tuberville T.D."/>
            <person name="Venegas-Anaya M."/>
            <person name="Howard J.T."/>
            <person name="Jarvis E.D."/>
            <person name="Guillette L.J.Jr."/>
            <person name="Glenn T.C."/>
            <person name="Green R.E."/>
            <person name="Ray D.A."/>
        </authorList>
    </citation>
    <scope>NUCLEOTIDE SEQUENCE [LARGE SCALE GENOMIC DNA]</scope>
    <source>
        <strain evidence="12">KSC_2009_1</strain>
    </source>
</reference>
<dbReference type="GO" id="GO:0005739">
    <property type="term" value="C:mitochondrion"/>
    <property type="evidence" value="ECO:0007669"/>
    <property type="project" value="TreeGrafter"/>
</dbReference>
<evidence type="ECO:0000256" key="3">
    <source>
        <dbReference type="ARBA" id="ARBA00005022"/>
    </source>
</evidence>
<evidence type="ECO:0000256" key="5">
    <source>
        <dbReference type="ARBA" id="ARBA00022723"/>
    </source>
</evidence>
<organism evidence="12 13">
    <name type="scientific">Alligator mississippiensis</name>
    <name type="common">American alligator</name>
    <dbReference type="NCBI Taxonomy" id="8496"/>
    <lineage>
        <taxon>Eukaryota</taxon>
        <taxon>Metazoa</taxon>
        <taxon>Chordata</taxon>
        <taxon>Craniata</taxon>
        <taxon>Vertebrata</taxon>
        <taxon>Euteleostomi</taxon>
        <taxon>Archelosauria</taxon>
        <taxon>Archosauria</taxon>
        <taxon>Crocodylia</taxon>
        <taxon>Alligatoridae</taxon>
        <taxon>Alligatorinae</taxon>
        <taxon>Alligator</taxon>
    </lineage>
</organism>
<dbReference type="Gene3D" id="3.60.130.10">
    <property type="entry name" value="Clavaminate synthase-like"/>
    <property type="match status" value="1"/>
</dbReference>
<dbReference type="FunFam" id="3.60.130.10:FF:000001">
    <property type="entry name" value="Trimethyllysine dioxygenase, mitochondrial"/>
    <property type="match status" value="1"/>
</dbReference>
<comment type="cofactor">
    <cofactor evidence="2">
        <name>L-ascorbate</name>
        <dbReference type="ChEBI" id="CHEBI:38290"/>
    </cofactor>
</comment>
<evidence type="ECO:0000256" key="6">
    <source>
        <dbReference type="ARBA" id="ARBA00022873"/>
    </source>
</evidence>
<evidence type="ECO:0000256" key="7">
    <source>
        <dbReference type="ARBA" id="ARBA00022964"/>
    </source>
</evidence>
<evidence type="ECO:0000256" key="4">
    <source>
        <dbReference type="ARBA" id="ARBA00008654"/>
    </source>
</evidence>
<keyword evidence="9" id="KW-0408">Iron</keyword>
<dbReference type="Gene3D" id="3.30.2020.30">
    <property type="match status" value="1"/>
</dbReference>
<keyword evidence="6" id="KW-0124">Carnitine biosynthesis</keyword>
<feature type="region of interest" description="Disordered" evidence="10">
    <location>
        <begin position="28"/>
        <end position="121"/>
    </location>
</feature>